<name>A0A844CBG5_9LACT</name>
<keyword evidence="5 7" id="KW-0378">Hydrolase</keyword>
<evidence type="ECO:0000259" key="8">
    <source>
        <dbReference type="Pfam" id="PF10502"/>
    </source>
</evidence>
<dbReference type="EC" id="3.4.21.89" evidence="4 7"/>
<keyword evidence="7" id="KW-0472">Membrane</keyword>
<evidence type="ECO:0000256" key="6">
    <source>
        <dbReference type="PIRSR" id="PIRSR600223-1"/>
    </source>
</evidence>
<dbReference type="GO" id="GO:0009003">
    <property type="term" value="F:signal peptidase activity"/>
    <property type="evidence" value="ECO:0007669"/>
    <property type="project" value="UniProtKB-EC"/>
</dbReference>
<dbReference type="SUPFAM" id="SSF51306">
    <property type="entry name" value="LexA/Signal peptidase"/>
    <property type="match status" value="1"/>
</dbReference>
<dbReference type="PROSITE" id="PS00761">
    <property type="entry name" value="SPASE_I_3"/>
    <property type="match status" value="1"/>
</dbReference>
<evidence type="ECO:0000256" key="5">
    <source>
        <dbReference type="ARBA" id="ARBA00022801"/>
    </source>
</evidence>
<dbReference type="CDD" id="cd06530">
    <property type="entry name" value="S26_SPase_I"/>
    <property type="match status" value="1"/>
</dbReference>
<feature type="domain" description="Peptidase S26" evidence="8">
    <location>
        <begin position="10"/>
        <end position="171"/>
    </location>
</feature>
<keyword evidence="7" id="KW-0812">Transmembrane</keyword>
<dbReference type="Gene3D" id="2.10.109.10">
    <property type="entry name" value="Umud Fragment, subunit A"/>
    <property type="match status" value="1"/>
</dbReference>
<dbReference type="PROSITE" id="PS00760">
    <property type="entry name" value="SPASE_I_2"/>
    <property type="match status" value="1"/>
</dbReference>
<evidence type="ECO:0000256" key="4">
    <source>
        <dbReference type="ARBA" id="ARBA00013208"/>
    </source>
</evidence>
<comment type="subcellular location">
    <subcellularLocation>
        <location evidence="2">Cell membrane</location>
        <topology evidence="2">Single-pass type II membrane protein</topology>
    </subcellularLocation>
    <subcellularLocation>
        <location evidence="7">Membrane</location>
        <topology evidence="7">Single-pass type II membrane protein</topology>
    </subcellularLocation>
</comment>
<evidence type="ECO:0000313" key="9">
    <source>
        <dbReference type="EMBL" id="MRJ46831.1"/>
    </source>
</evidence>
<dbReference type="InterPro" id="IPR000223">
    <property type="entry name" value="Pept_S26A_signal_pept_1"/>
</dbReference>
<dbReference type="Proteomes" id="UP000440066">
    <property type="component" value="Unassembled WGS sequence"/>
</dbReference>
<evidence type="ECO:0000256" key="7">
    <source>
        <dbReference type="RuleBase" id="RU362042"/>
    </source>
</evidence>
<gene>
    <name evidence="9" type="primary">lepB</name>
    <name evidence="9" type="ORF">GF867_04505</name>
</gene>
<dbReference type="InterPro" id="IPR036286">
    <property type="entry name" value="LexA/Signal_pep-like_sf"/>
</dbReference>
<dbReference type="PRINTS" id="PR00727">
    <property type="entry name" value="LEADERPTASE"/>
</dbReference>
<comment type="similarity">
    <text evidence="3 7">Belongs to the peptidase S26 family.</text>
</comment>
<dbReference type="Pfam" id="PF10502">
    <property type="entry name" value="Peptidase_S26"/>
    <property type="match status" value="1"/>
</dbReference>
<organism evidence="9 10">
    <name type="scientific">Fundicoccus ignavus</name>
    <dbReference type="NCBI Taxonomy" id="2664442"/>
    <lineage>
        <taxon>Bacteria</taxon>
        <taxon>Bacillati</taxon>
        <taxon>Bacillota</taxon>
        <taxon>Bacilli</taxon>
        <taxon>Lactobacillales</taxon>
        <taxon>Aerococcaceae</taxon>
        <taxon>Fundicoccus</taxon>
    </lineage>
</organism>
<feature type="active site" evidence="6">
    <location>
        <position position="39"/>
    </location>
</feature>
<dbReference type="InterPro" id="IPR019533">
    <property type="entry name" value="Peptidase_S26"/>
</dbReference>
<feature type="transmembrane region" description="Helical" evidence="7">
    <location>
        <begin position="12"/>
        <end position="29"/>
    </location>
</feature>
<dbReference type="AlphaFoldDB" id="A0A844CBG5"/>
<dbReference type="InterPro" id="IPR019758">
    <property type="entry name" value="Pept_S26A_signal_pept_1_CS"/>
</dbReference>
<dbReference type="GO" id="GO:0004252">
    <property type="term" value="F:serine-type endopeptidase activity"/>
    <property type="evidence" value="ECO:0007669"/>
    <property type="project" value="InterPro"/>
</dbReference>
<keyword evidence="7" id="KW-1133">Transmembrane helix</keyword>
<dbReference type="EMBL" id="WJQT01000004">
    <property type="protein sequence ID" value="MRJ46831.1"/>
    <property type="molecule type" value="Genomic_DNA"/>
</dbReference>
<sequence>MKYILKEIFSTIVIFLVMFLVILGVYKYIAEPFIVDGASMEYTLRSGERLWMLKLNNIDRFDVVIFPAPSDEEKLYVKRVIGVPGDTIAYENGELILNGEAMNEPYLAQKESEFDGNFTYDFTLEEITGEITVPEGKLFVMGDNRRNSLDGRRFGFIDADDVLGEADFIHWPLNEFGLLDKYELSEDGTEIVAR</sequence>
<feature type="active site" evidence="6">
    <location>
        <position position="78"/>
    </location>
</feature>
<dbReference type="InterPro" id="IPR019757">
    <property type="entry name" value="Pept_S26A_signal_pept_1_Lys-AS"/>
</dbReference>
<accession>A0A844CBG5</accession>
<keyword evidence="7" id="KW-0645">Protease</keyword>
<evidence type="ECO:0000313" key="10">
    <source>
        <dbReference type="Proteomes" id="UP000440066"/>
    </source>
</evidence>
<dbReference type="PANTHER" id="PTHR43390">
    <property type="entry name" value="SIGNAL PEPTIDASE I"/>
    <property type="match status" value="1"/>
</dbReference>
<protein>
    <recommendedName>
        <fullName evidence="4 7">Signal peptidase I</fullName>
        <ecNumber evidence="4 7">3.4.21.89</ecNumber>
    </recommendedName>
</protein>
<comment type="catalytic activity">
    <reaction evidence="1 7">
        <text>Cleavage of hydrophobic, N-terminal signal or leader sequences from secreted and periplasmic proteins.</text>
        <dbReference type="EC" id="3.4.21.89"/>
    </reaction>
</comment>
<dbReference type="RefSeq" id="WP_153831921.1">
    <property type="nucleotide sequence ID" value="NZ_WJQT01000004.1"/>
</dbReference>
<proteinExistence type="inferred from homology"/>
<evidence type="ECO:0000256" key="2">
    <source>
        <dbReference type="ARBA" id="ARBA00004401"/>
    </source>
</evidence>
<dbReference type="PANTHER" id="PTHR43390:SF1">
    <property type="entry name" value="CHLOROPLAST PROCESSING PEPTIDASE"/>
    <property type="match status" value="1"/>
</dbReference>
<comment type="caution">
    <text evidence="9">The sequence shown here is derived from an EMBL/GenBank/DDBJ whole genome shotgun (WGS) entry which is preliminary data.</text>
</comment>
<dbReference type="NCBIfam" id="TIGR02227">
    <property type="entry name" value="sigpep_I_bact"/>
    <property type="match status" value="1"/>
</dbReference>
<evidence type="ECO:0000256" key="1">
    <source>
        <dbReference type="ARBA" id="ARBA00000677"/>
    </source>
</evidence>
<reference evidence="9 10" key="1">
    <citation type="submission" date="2019-11" db="EMBL/GenBank/DDBJ databases">
        <title>Characterisation of Fundicoccus ignavus gen. nov. sp. nov., a novel genus of the family Aerococcaceae from bulk tank milk.</title>
        <authorList>
            <person name="Siebert A."/>
            <person name="Huptas C."/>
            <person name="Wenning M."/>
            <person name="Scherer S."/>
            <person name="Doll E.V."/>
        </authorList>
    </citation>
    <scope>NUCLEOTIDE SEQUENCE [LARGE SCALE GENOMIC DNA]</scope>
    <source>
        <strain evidence="9 10">DSM 109652</strain>
    </source>
</reference>
<dbReference type="GO" id="GO:0006465">
    <property type="term" value="P:signal peptide processing"/>
    <property type="evidence" value="ECO:0007669"/>
    <property type="project" value="InterPro"/>
</dbReference>
<evidence type="ECO:0000256" key="3">
    <source>
        <dbReference type="ARBA" id="ARBA00009370"/>
    </source>
</evidence>
<dbReference type="GO" id="GO:0005886">
    <property type="term" value="C:plasma membrane"/>
    <property type="evidence" value="ECO:0007669"/>
    <property type="project" value="UniProtKB-SubCell"/>
</dbReference>